<dbReference type="EMBL" id="CAADFV010000128">
    <property type="protein sequence ID" value="VFK67028.1"/>
    <property type="molecule type" value="Genomic_DNA"/>
</dbReference>
<dbReference type="InterPro" id="IPR038078">
    <property type="entry name" value="PhoU-like_sf"/>
</dbReference>
<dbReference type="GO" id="GO:0030643">
    <property type="term" value="P:intracellular phosphate ion homeostasis"/>
    <property type="evidence" value="ECO:0007669"/>
    <property type="project" value="InterPro"/>
</dbReference>
<dbReference type="AlphaFoldDB" id="A0A450ZVY6"/>
<gene>
    <name evidence="11" type="ORF">BECKTUN1418D_GA0071000_11876</name>
    <name evidence="12" type="ORF">BECKTUN1418E_GA0071001_11285</name>
    <name evidence="10" type="ORF">BECKTUN1418F_GA0071002_11315</name>
</gene>
<evidence type="ECO:0000256" key="1">
    <source>
        <dbReference type="ARBA" id="ARBA00004496"/>
    </source>
</evidence>
<comment type="subcellular location">
    <subcellularLocation>
        <location evidence="1 8">Cytoplasm</location>
    </subcellularLocation>
</comment>
<keyword evidence="4 8" id="KW-0813">Transport</keyword>
<evidence type="ECO:0000256" key="3">
    <source>
        <dbReference type="ARBA" id="ARBA00011738"/>
    </source>
</evidence>
<evidence type="ECO:0000256" key="4">
    <source>
        <dbReference type="ARBA" id="ARBA00022448"/>
    </source>
</evidence>
<name>A0A450ZVY6_9GAMM</name>
<evidence type="ECO:0000313" key="11">
    <source>
        <dbReference type="EMBL" id="VFK62808.1"/>
    </source>
</evidence>
<reference evidence="10" key="1">
    <citation type="submission" date="2019-02" db="EMBL/GenBank/DDBJ databases">
        <authorList>
            <person name="Gruber-Vodicka R. H."/>
            <person name="Seah K. B. B."/>
        </authorList>
    </citation>
    <scope>NUCLEOTIDE SEQUENCE</scope>
    <source>
        <strain evidence="11">BECK_BY1</strain>
        <strain evidence="12">BECK_BY2</strain>
        <strain evidence="10">BECK_BY3</strain>
    </source>
</reference>
<organism evidence="10">
    <name type="scientific">Candidatus Kentrum sp. TUN</name>
    <dbReference type="NCBI Taxonomy" id="2126343"/>
    <lineage>
        <taxon>Bacteria</taxon>
        <taxon>Pseudomonadati</taxon>
        <taxon>Pseudomonadota</taxon>
        <taxon>Gammaproteobacteria</taxon>
        <taxon>Candidatus Kentrum</taxon>
    </lineage>
</organism>
<dbReference type="InterPro" id="IPR028366">
    <property type="entry name" value="PhoU"/>
</dbReference>
<accession>A0A450ZVY6</accession>
<keyword evidence="6 8" id="KW-0592">Phosphate transport</keyword>
<evidence type="ECO:0000256" key="5">
    <source>
        <dbReference type="ARBA" id="ARBA00022490"/>
    </source>
</evidence>
<comment type="similarity">
    <text evidence="2 8">Belongs to the PhoU family.</text>
</comment>
<dbReference type="Gene3D" id="1.20.58.220">
    <property type="entry name" value="Phosphate transport system protein phou homolog 2, domain 2"/>
    <property type="match status" value="2"/>
</dbReference>
<evidence type="ECO:0000256" key="6">
    <source>
        <dbReference type="ARBA" id="ARBA00022592"/>
    </source>
</evidence>
<protein>
    <recommendedName>
        <fullName evidence="8">Phosphate-specific transport system accessory protein PhoU</fullName>
    </recommendedName>
</protein>
<proteinExistence type="inferred from homology"/>
<keyword evidence="5 8" id="KW-0963">Cytoplasm</keyword>
<dbReference type="PANTHER" id="PTHR42930:SF3">
    <property type="entry name" value="PHOSPHATE-SPECIFIC TRANSPORT SYSTEM ACCESSORY PROTEIN PHOU"/>
    <property type="match status" value="1"/>
</dbReference>
<dbReference type="Pfam" id="PF01895">
    <property type="entry name" value="PhoU"/>
    <property type="match status" value="2"/>
</dbReference>
<dbReference type="InterPro" id="IPR026022">
    <property type="entry name" value="PhoU_dom"/>
</dbReference>
<dbReference type="NCBIfam" id="TIGR02135">
    <property type="entry name" value="phoU_full"/>
    <property type="match status" value="1"/>
</dbReference>
<evidence type="ECO:0000313" key="10">
    <source>
        <dbReference type="EMBL" id="VFK57964.1"/>
    </source>
</evidence>
<evidence type="ECO:0000256" key="7">
    <source>
        <dbReference type="ARBA" id="ARBA00056181"/>
    </source>
</evidence>
<dbReference type="GO" id="GO:0005737">
    <property type="term" value="C:cytoplasm"/>
    <property type="evidence" value="ECO:0007669"/>
    <property type="project" value="UniProtKB-SubCell"/>
</dbReference>
<dbReference type="EMBL" id="CAADFX010000187">
    <property type="protein sequence ID" value="VFK62808.1"/>
    <property type="molecule type" value="Genomic_DNA"/>
</dbReference>
<dbReference type="SUPFAM" id="SSF109755">
    <property type="entry name" value="PhoU-like"/>
    <property type="match status" value="1"/>
</dbReference>
<feature type="domain" description="PhoU" evidence="9">
    <location>
        <begin position="22"/>
        <end position="107"/>
    </location>
</feature>
<dbReference type="GO" id="GO:0006817">
    <property type="term" value="P:phosphate ion transport"/>
    <property type="evidence" value="ECO:0007669"/>
    <property type="project" value="UniProtKB-KW"/>
</dbReference>
<evidence type="ECO:0000313" key="12">
    <source>
        <dbReference type="EMBL" id="VFK67028.1"/>
    </source>
</evidence>
<evidence type="ECO:0000259" key="9">
    <source>
        <dbReference type="Pfam" id="PF01895"/>
    </source>
</evidence>
<sequence length="232" mass="26231">MKLHTVHSFDEELESIRDRVMAMGELTKQQLSDALITLTTKDGSLAEMVISKDKKLNRMELDIDNDCTFLLARRTPVAFDLRLVISILKIINDLERIGDLAKEIAQTTLTFSGDIKSLKCLPLLEGMGEQVKKMLHKALDALARSDTQAAAELYRDDRQINSHHDAILQHMLTLAAEGPHDIPSVLRIFWVTRALERAGDRCRNIGEYIIYLVEGRDVRHAKSVKNKRNTGS</sequence>
<feature type="domain" description="PhoU" evidence="9">
    <location>
        <begin position="125"/>
        <end position="209"/>
    </location>
</feature>
<comment type="subunit">
    <text evidence="3 8">Homodimer.</text>
</comment>
<dbReference type="FunFam" id="1.20.58.220:FF:000004">
    <property type="entry name" value="Phosphate-specific transport system accessory protein PhoU"/>
    <property type="match status" value="1"/>
</dbReference>
<dbReference type="GO" id="GO:0045936">
    <property type="term" value="P:negative regulation of phosphate metabolic process"/>
    <property type="evidence" value="ECO:0007669"/>
    <property type="project" value="InterPro"/>
</dbReference>
<dbReference type="EMBL" id="CAADFY010000131">
    <property type="protein sequence ID" value="VFK57964.1"/>
    <property type="molecule type" value="Genomic_DNA"/>
</dbReference>
<comment type="function">
    <text evidence="7 8">Plays a role in the regulation of phosphate uptake.</text>
</comment>
<dbReference type="PANTHER" id="PTHR42930">
    <property type="entry name" value="PHOSPHATE-SPECIFIC TRANSPORT SYSTEM ACCESSORY PROTEIN PHOU"/>
    <property type="match status" value="1"/>
</dbReference>
<dbReference type="PIRSF" id="PIRSF003107">
    <property type="entry name" value="PhoU"/>
    <property type="match status" value="1"/>
</dbReference>
<evidence type="ECO:0000256" key="8">
    <source>
        <dbReference type="PIRNR" id="PIRNR003107"/>
    </source>
</evidence>
<evidence type="ECO:0000256" key="2">
    <source>
        <dbReference type="ARBA" id="ARBA00008107"/>
    </source>
</evidence>